<evidence type="ECO:0000313" key="11">
    <source>
        <dbReference type="Proteomes" id="UP000663873"/>
    </source>
</evidence>
<dbReference type="GO" id="GO:0004674">
    <property type="term" value="F:protein serine/threonine kinase activity"/>
    <property type="evidence" value="ECO:0007669"/>
    <property type="project" value="UniProtKB-KW"/>
</dbReference>
<accession>A0A821TFN8</accession>
<dbReference type="PROSITE" id="PS50032">
    <property type="entry name" value="KA1"/>
    <property type="match status" value="1"/>
</dbReference>
<gene>
    <name evidence="10" type="ORF">UJA718_LOCUS44333</name>
</gene>
<dbReference type="AlphaFoldDB" id="A0A821TFN8"/>
<evidence type="ECO:0000256" key="5">
    <source>
        <dbReference type="ARBA" id="ARBA00022777"/>
    </source>
</evidence>
<evidence type="ECO:0000256" key="2">
    <source>
        <dbReference type="ARBA" id="ARBA00022527"/>
    </source>
</evidence>
<protein>
    <recommendedName>
        <fullName evidence="1">non-specific serine/threonine protein kinase</fullName>
        <ecNumber evidence="1">2.7.11.1</ecNumber>
    </recommendedName>
</protein>
<evidence type="ECO:0000256" key="4">
    <source>
        <dbReference type="ARBA" id="ARBA00022741"/>
    </source>
</evidence>
<evidence type="ECO:0000256" key="7">
    <source>
        <dbReference type="ARBA" id="ARBA00047899"/>
    </source>
</evidence>
<keyword evidence="5" id="KW-0418">Kinase</keyword>
<keyword evidence="4" id="KW-0547">Nucleotide-binding</keyword>
<reference evidence="10" key="1">
    <citation type="submission" date="2021-02" db="EMBL/GenBank/DDBJ databases">
        <authorList>
            <person name="Nowell W R."/>
        </authorList>
    </citation>
    <scope>NUCLEOTIDE SEQUENCE</scope>
</reference>
<evidence type="ECO:0000313" key="10">
    <source>
        <dbReference type="EMBL" id="CAF4872303.1"/>
    </source>
</evidence>
<keyword evidence="2" id="KW-0723">Serine/threonine-protein kinase</keyword>
<dbReference type="InterPro" id="IPR028375">
    <property type="entry name" value="KA1/Ssp2_C"/>
</dbReference>
<dbReference type="Pfam" id="PF02149">
    <property type="entry name" value="KA1"/>
    <property type="match status" value="1"/>
</dbReference>
<dbReference type="SUPFAM" id="SSF103243">
    <property type="entry name" value="KA1-like"/>
    <property type="match status" value="1"/>
</dbReference>
<feature type="non-terminal residue" evidence="10">
    <location>
        <position position="1"/>
    </location>
</feature>
<comment type="catalytic activity">
    <reaction evidence="8">
        <text>L-seryl-[protein] + ATP = O-phospho-L-seryl-[protein] + ADP + H(+)</text>
        <dbReference type="Rhea" id="RHEA:17989"/>
        <dbReference type="Rhea" id="RHEA-COMP:9863"/>
        <dbReference type="Rhea" id="RHEA-COMP:11604"/>
        <dbReference type="ChEBI" id="CHEBI:15378"/>
        <dbReference type="ChEBI" id="CHEBI:29999"/>
        <dbReference type="ChEBI" id="CHEBI:30616"/>
        <dbReference type="ChEBI" id="CHEBI:83421"/>
        <dbReference type="ChEBI" id="CHEBI:456216"/>
        <dbReference type="EC" id="2.7.11.1"/>
    </reaction>
</comment>
<dbReference type="EC" id="2.7.11.1" evidence="1"/>
<proteinExistence type="predicted"/>
<evidence type="ECO:0000256" key="6">
    <source>
        <dbReference type="ARBA" id="ARBA00022840"/>
    </source>
</evidence>
<feature type="domain" description="KA1" evidence="9">
    <location>
        <begin position="27"/>
        <end position="73"/>
    </location>
</feature>
<keyword evidence="3" id="KW-0808">Transferase</keyword>
<evidence type="ECO:0000259" key="9">
    <source>
        <dbReference type="PROSITE" id="PS50032"/>
    </source>
</evidence>
<dbReference type="GO" id="GO:0005524">
    <property type="term" value="F:ATP binding"/>
    <property type="evidence" value="ECO:0007669"/>
    <property type="project" value="UniProtKB-KW"/>
</dbReference>
<name>A0A821TFN8_9BILA</name>
<keyword evidence="11" id="KW-1185">Reference proteome</keyword>
<keyword evidence="6" id="KW-0067">ATP-binding</keyword>
<dbReference type="EMBL" id="CAJOBP010067745">
    <property type="protein sequence ID" value="CAF4872303.1"/>
    <property type="molecule type" value="Genomic_DNA"/>
</dbReference>
<comment type="caution">
    <text evidence="10">The sequence shown here is derived from an EMBL/GenBank/DDBJ whole genome shotgun (WGS) entry which is preliminary data.</text>
</comment>
<dbReference type="InterPro" id="IPR001772">
    <property type="entry name" value="KA1_dom"/>
</dbReference>
<comment type="catalytic activity">
    <reaction evidence="7">
        <text>L-threonyl-[protein] + ATP = O-phospho-L-threonyl-[protein] + ADP + H(+)</text>
        <dbReference type="Rhea" id="RHEA:46608"/>
        <dbReference type="Rhea" id="RHEA-COMP:11060"/>
        <dbReference type="Rhea" id="RHEA-COMP:11605"/>
        <dbReference type="ChEBI" id="CHEBI:15378"/>
        <dbReference type="ChEBI" id="CHEBI:30013"/>
        <dbReference type="ChEBI" id="CHEBI:30616"/>
        <dbReference type="ChEBI" id="CHEBI:61977"/>
        <dbReference type="ChEBI" id="CHEBI:456216"/>
        <dbReference type="EC" id="2.7.11.1"/>
    </reaction>
</comment>
<feature type="non-terminal residue" evidence="10">
    <location>
        <position position="73"/>
    </location>
</feature>
<dbReference type="Gene3D" id="3.30.310.80">
    <property type="entry name" value="Kinase associated domain 1, KA1"/>
    <property type="match status" value="1"/>
</dbReference>
<sequence>EQAIKNNSQLKYKEKGSRFVYDVFIEDDWGKIVLEFDLEVVAIQGKELGIQRKRTKGSAWHYKRCCEDIIGQL</sequence>
<dbReference type="Proteomes" id="UP000663873">
    <property type="component" value="Unassembled WGS sequence"/>
</dbReference>
<evidence type="ECO:0000256" key="1">
    <source>
        <dbReference type="ARBA" id="ARBA00012513"/>
    </source>
</evidence>
<evidence type="ECO:0000256" key="3">
    <source>
        <dbReference type="ARBA" id="ARBA00022679"/>
    </source>
</evidence>
<evidence type="ECO:0000256" key="8">
    <source>
        <dbReference type="ARBA" id="ARBA00048679"/>
    </source>
</evidence>
<organism evidence="10 11">
    <name type="scientific">Rotaria socialis</name>
    <dbReference type="NCBI Taxonomy" id="392032"/>
    <lineage>
        <taxon>Eukaryota</taxon>
        <taxon>Metazoa</taxon>
        <taxon>Spiralia</taxon>
        <taxon>Gnathifera</taxon>
        <taxon>Rotifera</taxon>
        <taxon>Eurotatoria</taxon>
        <taxon>Bdelloidea</taxon>
        <taxon>Philodinida</taxon>
        <taxon>Philodinidae</taxon>
        <taxon>Rotaria</taxon>
    </lineage>
</organism>